<dbReference type="InterPro" id="IPR036291">
    <property type="entry name" value="NAD(P)-bd_dom_sf"/>
</dbReference>
<dbReference type="KEGG" id="mcou:NCTC10179_00063"/>
<name>A0A449B5M5_9BACT</name>
<feature type="domain" description="RCK C-terminal" evidence="2">
    <location>
        <begin position="139"/>
        <end position="222"/>
    </location>
</feature>
<dbReference type="Proteomes" id="UP000289497">
    <property type="component" value="Chromosome"/>
</dbReference>
<dbReference type="InterPro" id="IPR036721">
    <property type="entry name" value="RCK_C_sf"/>
</dbReference>
<dbReference type="InterPro" id="IPR003148">
    <property type="entry name" value="RCK_N"/>
</dbReference>
<evidence type="ECO:0000259" key="2">
    <source>
        <dbReference type="PROSITE" id="PS51202"/>
    </source>
</evidence>
<organism evidence="3 4">
    <name type="scientific">Mycoplasmopsis columboralis</name>
    <dbReference type="NCBI Taxonomy" id="171282"/>
    <lineage>
        <taxon>Bacteria</taxon>
        <taxon>Bacillati</taxon>
        <taxon>Mycoplasmatota</taxon>
        <taxon>Mycoplasmoidales</taxon>
        <taxon>Metamycoplasmataceae</taxon>
        <taxon>Mycoplasmopsis</taxon>
    </lineage>
</organism>
<dbReference type="PANTHER" id="PTHR43833">
    <property type="entry name" value="POTASSIUM CHANNEL PROTEIN 2-RELATED-RELATED"/>
    <property type="match status" value="1"/>
</dbReference>
<sequence length="224" mass="24763">MGIKYKNDIAVIGTGRFGRAVIDQLIIMNKSILVIDKDEESARNFVDDVQRVVIADAAEVKALKGIGIEQIETVVVAVPDNIEIVAALQELGVKNIIVRAINERHARVLKQIGVNVIIRPEHEAGIRTALIAGNRNFIDYSENLQELGDNFVLGTTKVLSPKYSDKKLKDLNFNKFGVTVVLIKRNAVPIRPQGDTILKKEDLVTLIGEVADVTDIFKKLNETN</sequence>
<evidence type="ECO:0000259" key="1">
    <source>
        <dbReference type="PROSITE" id="PS51201"/>
    </source>
</evidence>
<gene>
    <name evidence="3" type="primary">ktrA</name>
    <name evidence="3" type="ORF">NCTC10179_00063</name>
</gene>
<accession>A0A449B5M5</accession>
<dbReference type="PROSITE" id="PS51202">
    <property type="entry name" value="RCK_C"/>
    <property type="match status" value="1"/>
</dbReference>
<evidence type="ECO:0000313" key="4">
    <source>
        <dbReference type="Proteomes" id="UP000289497"/>
    </source>
</evidence>
<feature type="domain" description="RCK N-terminal" evidence="1">
    <location>
        <begin position="6"/>
        <end position="118"/>
    </location>
</feature>
<dbReference type="SUPFAM" id="SSF51735">
    <property type="entry name" value="NAD(P)-binding Rossmann-fold domains"/>
    <property type="match status" value="1"/>
</dbReference>
<keyword evidence="4" id="KW-1185">Reference proteome</keyword>
<dbReference type="OrthoDB" id="9776294at2"/>
<proteinExistence type="predicted"/>
<dbReference type="Pfam" id="PF02080">
    <property type="entry name" value="TrkA_C"/>
    <property type="match status" value="1"/>
</dbReference>
<dbReference type="AlphaFoldDB" id="A0A449B5M5"/>
<dbReference type="Gene3D" id="3.30.70.1450">
    <property type="entry name" value="Regulator of K+ conductance, C-terminal domain"/>
    <property type="match status" value="1"/>
</dbReference>
<dbReference type="SUPFAM" id="SSF116726">
    <property type="entry name" value="TrkA C-terminal domain-like"/>
    <property type="match status" value="1"/>
</dbReference>
<evidence type="ECO:0000313" key="3">
    <source>
        <dbReference type="EMBL" id="VEU75907.1"/>
    </source>
</evidence>
<dbReference type="GO" id="GO:0008324">
    <property type="term" value="F:monoatomic cation transmembrane transporter activity"/>
    <property type="evidence" value="ECO:0007669"/>
    <property type="project" value="InterPro"/>
</dbReference>
<dbReference type="RefSeq" id="WP_036434116.1">
    <property type="nucleotide sequence ID" value="NZ_LR215039.1"/>
</dbReference>
<dbReference type="EMBL" id="LR215039">
    <property type="protein sequence ID" value="VEU75907.1"/>
    <property type="molecule type" value="Genomic_DNA"/>
</dbReference>
<dbReference type="Gene3D" id="3.40.50.720">
    <property type="entry name" value="NAD(P)-binding Rossmann-like Domain"/>
    <property type="match status" value="1"/>
</dbReference>
<dbReference type="PANTHER" id="PTHR43833:SF7">
    <property type="entry name" value="KTR SYSTEM POTASSIUM UPTAKE PROTEIN C"/>
    <property type="match status" value="1"/>
</dbReference>
<dbReference type="InterPro" id="IPR050721">
    <property type="entry name" value="Trk_Ktr_HKT_K-transport"/>
</dbReference>
<dbReference type="InterPro" id="IPR006037">
    <property type="entry name" value="RCK_C"/>
</dbReference>
<dbReference type="Pfam" id="PF02254">
    <property type="entry name" value="TrkA_N"/>
    <property type="match status" value="1"/>
</dbReference>
<dbReference type="PROSITE" id="PS51201">
    <property type="entry name" value="RCK_N"/>
    <property type="match status" value="1"/>
</dbReference>
<reference evidence="3 4" key="1">
    <citation type="submission" date="2019-01" db="EMBL/GenBank/DDBJ databases">
        <authorList>
            <consortium name="Pathogen Informatics"/>
        </authorList>
    </citation>
    <scope>NUCLEOTIDE SEQUENCE [LARGE SCALE GENOMIC DNA]</scope>
    <source>
        <strain evidence="3 4">NCTC10179</strain>
    </source>
</reference>
<dbReference type="GO" id="GO:0006813">
    <property type="term" value="P:potassium ion transport"/>
    <property type="evidence" value="ECO:0007669"/>
    <property type="project" value="InterPro"/>
</dbReference>
<protein>
    <submittedName>
        <fullName evidence="3">Potassium uptake protein A</fullName>
    </submittedName>
</protein>